<dbReference type="HOGENOM" id="CLU_2180270_0_0_5"/>
<dbReference type="EMBL" id="CP002083">
    <property type="protein sequence ID" value="ADJ24111.1"/>
    <property type="molecule type" value="Genomic_DNA"/>
</dbReference>
<reference evidence="2" key="1">
    <citation type="journal article" date="2011" name="J. Bacteriol.">
        <title>Genome sequences of eight morphologically diverse alphaproteobacteria.</title>
        <authorList>
            <consortium name="US DOE Joint Genome Institute"/>
            <person name="Brown P.J."/>
            <person name="Kysela D.T."/>
            <person name="Buechlein A."/>
            <person name="Hemmerich C."/>
            <person name="Brun Y.V."/>
        </authorList>
    </citation>
    <scope>NUCLEOTIDE SEQUENCE [LARGE SCALE GENOMIC DNA]</scope>
    <source>
        <strain evidence="2">ATCC 51888 / DSM 1869 / NCIB 11706 / TK 0415</strain>
    </source>
</reference>
<dbReference type="KEGG" id="hdn:Hden_2314"/>
<proteinExistence type="predicted"/>
<dbReference type="eggNOG" id="COG3564">
    <property type="taxonomic scope" value="Bacteria"/>
</dbReference>
<evidence type="ECO:0000313" key="2">
    <source>
        <dbReference type="Proteomes" id="UP000002033"/>
    </source>
</evidence>
<dbReference type="Proteomes" id="UP000002033">
    <property type="component" value="Chromosome"/>
</dbReference>
<gene>
    <name evidence="1" type="ordered locus">Hden_2314</name>
</gene>
<protein>
    <submittedName>
        <fullName evidence="1">Uncharacterized protein</fullName>
    </submittedName>
</protein>
<dbReference type="RefSeq" id="WP_013216270.1">
    <property type="nucleotide sequence ID" value="NC_014313.1"/>
</dbReference>
<sequence length="124" mass="13090">MSPVQISATPEACAALRRVATEHGPLMFHTSGGRVGGRQYPICLPAEALRLGARDHLLGEVEGVPVYEMEDRDGSVACRADSYVLDVAAGPAIGFSIGAAPGRRFTLTPVAESACTDHIKREKS</sequence>
<dbReference type="InterPro" id="IPR008497">
    <property type="entry name" value="DUF779"/>
</dbReference>
<dbReference type="Pfam" id="PF05610">
    <property type="entry name" value="DUF779"/>
    <property type="match status" value="1"/>
</dbReference>
<dbReference type="AlphaFoldDB" id="D8JRC6"/>
<dbReference type="STRING" id="582899.Hden_2314"/>
<organism evidence="1 2">
    <name type="scientific">Hyphomicrobium denitrificans (strain ATCC 51888 / DSM 1869 / NCIMB 11706 / TK 0415)</name>
    <dbReference type="NCBI Taxonomy" id="582899"/>
    <lineage>
        <taxon>Bacteria</taxon>
        <taxon>Pseudomonadati</taxon>
        <taxon>Pseudomonadota</taxon>
        <taxon>Alphaproteobacteria</taxon>
        <taxon>Hyphomicrobiales</taxon>
        <taxon>Hyphomicrobiaceae</taxon>
        <taxon>Hyphomicrobium</taxon>
    </lineage>
</organism>
<keyword evidence="2" id="KW-1185">Reference proteome</keyword>
<dbReference type="OrthoDB" id="7932408at2"/>
<name>D8JRC6_HYPDA</name>
<accession>D8JRC6</accession>
<evidence type="ECO:0000313" key="1">
    <source>
        <dbReference type="EMBL" id="ADJ24111.1"/>
    </source>
</evidence>